<accession>A0A9E2S6J4</accession>
<reference evidence="1" key="1">
    <citation type="submission" date="2021-06" db="EMBL/GenBank/DDBJ databases">
        <authorList>
            <person name="Huq M.A."/>
        </authorList>
    </citation>
    <scope>NUCLEOTIDE SEQUENCE</scope>
    <source>
        <strain evidence="1">MAH-26</strain>
    </source>
</reference>
<dbReference type="EMBL" id="JAHSPG010000006">
    <property type="protein sequence ID" value="MBV4357518.1"/>
    <property type="molecule type" value="Genomic_DNA"/>
</dbReference>
<sequence length="164" mass="18009">MPQRRLFSLIIVSFTIISTLSVCKPSSKVESKPQKVSNSQPVTNDRCSQTITYHADKLSEQGNEVAADVDLVINPTTKIISLHAEIPSAQQKVNFDTVIESIDCNLNSDLTEGYSIYKGYIVQQDGTSTKATLKVEAKDGKIKIFDPAQINEHAINVSKWTAAP</sequence>
<dbReference type="AlphaFoldDB" id="A0A9E2S6J4"/>
<protein>
    <submittedName>
        <fullName evidence="1">Uncharacterized protein</fullName>
    </submittedName>
</protein>
<evidence type="ECO:0000313" key="2">
    <source>
        <dbReference type="Proteomes" id="UP000812270"/>
    </source>
</evidence>
<dbReference type="RefSeq" id="WP_217791162.1">
    <property type="nucleotide sequence ID" value="NZ_JAHSPG010000006.1"/>
</dbReference>
<evidence type="ECO:0000313" key="1">
    <source>
        <dbReference type="EMBL" id="MBV4357518.1"/>
    </source>
</evidence>
<name>A0A9E2S6J4_9BACT</name>
<comment type="caution">
    <text evidence="1">The sequence shown here is derived from an EMBL/GenBank/DDBJ whole genome shotgun (WGS) entry which is preliminary data.</text>
</comment>
<keyword evidence="2" id="KW-1185">Reference proteome</keyword>
<proteinExistence type="predicted"/>
<gene>
    <name evidence="1" type="ORF">KTO63_10195</name>
</gene>
<dbReference type="Proteomes" id="UP000812270">
    <property type="component" value="Unassembled WGS sequence"/>
</dbReference>
<organism evidence="1 2">
    <name type="scientific">Pinibacter aurantiacus</name>
    <dbReference type="NCBI Taxonomy" id="2851599"/>
    <lineage>
        <taxon>Bacteria</taxon>
        <taxon>Pseudomonadati</taxon>
        <taxon>Bacteroidota</taxon>
        <taxon>Chitinophagia</taxon>
        <taxon>Chitinophagales</taxon>
        <taxon>Chitinophagaceae</taxon>
        <taxon>Pinibacter</taxon>
    </lineage>
</organism>